<organism evidence="1 2">
    <name type="scientific">Prochlorococcus marinus str. GP2</name>
    <dbReference type="NCBI Taxonomy" id="59925"/>
    <lineage>
        <taxon>Bacteria</taxon>
        <taxon>Bacillati</taxon>
        <taxon>Cyanobacteriota</taxon>
        <taxon>Cyanophyceae</taxon>
        <taxon>Synechococcales</taxon>
        <taxon>Prochlorococcaceae</taxon>
        <taxon>Prochlorococcus</taxon>
    </lineage>
</organism>
<dbReference type="AlphaFoldDB" id="A0A0A1ZHU4"/>
<evidence type="ECO:0000313" key="1">
    <source>
        <dbReference type="EMBL" id="KGF87803.1"/>
    </source>
</evidence>
<accession>A0A0A1ZHU4</accession>
<gene>
    <name evidence="1" type="ORF">EU91_0836</name>
</gene>
<proteinExistence type="predicted"/>
<protein>
    <submittedName>
        <fullName evidence="1">Uncharacterized protein</fullName>
    </submittedName>
</protein>
<evidence type="ECO:0000313" key="2">
    <source>
        <dbReference type="Proteomes" id="UP000030598"/>
    </source>
</evidence>
<dbReference type="Proteomes" id="UP000030598">
    <property type="component" value="Unassembled WGS sequence"/>
</dbReference>
<name>A0A0A1ZHU4_PROMR</name>
<comment type="caution">
    <text evidence="1">The sequence shown here is derived from an EMBL/GenBank/DDBJ whole genome shotgun (WGS) entry which is preliminary data.</text>
</comment>
<reference evidence="2" key="1">
    <citation type="journal article" date="2014" name="Sci. Data">
        <title>Genomes of diverse isolates of the marine cyanobacterium Prochlorococcus.</title>
        <authorList>
            <person name="Biller S."/>
            <person name="Berube P."/>
            <person name="Thompson J."/>
            <person name="Kelly L."/>
            <person name="Roggensack S."/>
            <person name="Awad L."/>
            <person name="Roache-Johnson K."/>
            <person name="Ding H."/>
            <person name="Giovannoni S.J."/>
            <person name="Moore L.R."/>
            <person name="Chisholm S.W."/>
        </authorList>
    </citation>
    <scope>NUCLEOTIDE SEQUENCE [LARGE SCALE GENOMIC DNA]</scope>
    <source>
        <strain evidence="2">GP2</strain>
    </source>
</reference>
<sequence>MNFEYNFSELLLINKIYLNKKKKCKKKKCSNWKGGKCNCL</sequence>
<dbReference type="EMBL" id="JNAH01000004">
    <property type="protein sequence ID" value="KGF87803.1"/>
    <property type="molecule type" value="Genomic_DNA"/>
</dbReference>